<evidence type="ECO:0000256" key="1">
    <source>
        <dbReference type="SAM" id="MobiDB-lite"/>
    </source>
</evidence>
<gene>
    <name evidence="2" type="ORF">EJ05DRAFT_479037</name>
</gene>
<dbReference type="Proteomes" id="UP000799437">
    <property type="component" value="Unassembled WGS sequence"/>
</dbReference>
<dbReference type="RefSeq" id="XP_033597696.1">
    <property type="nucleotide sequence ID" value="XM_033744583.1"/>
</dbReference>
<accession>A0A6A6VYF9</accession>
<proteinExistence type="predicted"/>
<keyword evidence="3" id="KW-1185">Reference proteome</keyword>
<evidence type="ECO:0000313" key="2">
    <source>
        <dbReference type="EMBL" id="KAF2755245.1"/>
    </source>
</evidence>
<dbReference type="AlphaFoldDB" id="A0A6A6VYF9"/>
<reference evidence="2" key="1">
    <citation type="journal article" date="2020" name="Stud. Mycol.">
        <title>101 Dothideomycetes genomes: a test case for predicting lifestyles and emergence of pathogens.</title>
        <authorList>
            <person name="Haridas S."/>
            <person name="Albert R."/>
            <person name="Binder M."/>
            <person name="Bloem J."/>
            <person name="Labutti K."/>
            <person name="Salamov A."/>
            <person name="Andreopoulos B."/>
            <person name="Baker S."/>
            <person name="Barry K."/>
            <person name="Bills G."/>
            <person name="Bluhm B."/>
            <person name="Cannon C."/>
            <person name="Castanera R."/>
            <person name="Culley D."/>
            <person name="Daum C."/>
            <person name="Ezra D."/>
            <person name="Gonzalez J."/>
            <person name="Henrissat B."/>
            <person name="Kuo A."/>
            <person name="Liang C."/>
            <person name="Lipzen A."/>
            <person name="Lutzoni F."/>
            <person name="Magnuson J."/>
            <person name="Mondo S."/>
            <person name="Nolan M."/>
            <person name="Ohm R."/>
            <person name="Pangilinan J."/>
            <person name="Park H.-J."/>
            <person name="Ramirez L."/>
            <person name="Alfaro M."/>
            <person name="Sun H."/>
            <person name="Tritt A."/>
            <person name="Yoshinaga Y."/>
            <person name="Zwiers L.-H."/>
            <person name="Turgeon B."/>
            <person name="Goodwin S."/>
            <person name="Spatafora J."/>
            <person name="Crous P."/>
            <person name="Grigoriev I."/>
        </authorList>
    </citation>
    <scope>NUCLEOTIDE SEQUENCE</scope>
    <source>
        <strain evidence="2">CBS 121739</strain>
    </source>
</reference>
<protein>
    <submittedName>
        <fullName evidence="2">Uncharacterized protein</fullName>
    </submittedName>
</protein>
<name>A0A6A6VYF9_9PEZI</name>
<feature type="region of interest" description="Disordered" evidence="1">
    <location>
        <begin position="1"/>
        <end position="28"/>
    </location>
</feature>
<dbReference type="EMBL" id="ML996578">
    <property type="protein sequence ID" value="KAF2755245.1"/>
    <property type="molecule type" value="Genomic_DNA"/>
</dbReference>
<dbReference type="GeneID" id="54485637"/>
<sequence>MHHNDVAQDESYSYDESDEDDRETFLSGRTLASSATDYVYENGRRYHVSLCPGPRLFESTM</sequence>
<organism evidence="2 3">
    <name type="scientific">Pseudovirgaria hyperparasitica</name>
    <dbReference type="NCBI Taxonomy" id="470096"/>
    <lineage>
        <taxon>Eukaryota</taxon>
        <taxon>Fungi</taxon>
        <taxon>Dikarya</taxon>
        <taxon>Ascomycota</taxon>
        <taxon>Pezizomycotina</taxon>
        <taxon>Dothideomycetes</taxon>
        <taxon>Dothideomycetes incertae sedis</taxon>
        <taxon>Acrospermales</taxon>
        <taxon>Acrospermaceae</taxon>
        <taxon>Pseudovirgaria</taxon>
    </lineage>
</organism>
<evidence type="ECO:0000313" key="3">
    <source>
        <dbReference type="Proteomes" id="UP000799437"/>
    </source>
</evidence>
<feature type="compositionally biased region" description="Acidic residues" evidence="1">
    <location>
        <begin position="12"/>
        <end position="22"/>
    </location>
</feature>